<dbReference type="EMBL" id="JARBDR010000640">
    <property type="protein sequence ID" value="KAJ8310258.1"/>
    <property type="molecule type" value="Genomic_DNA"/>
</dbReference>
<comment type="caution">
    <text evidence="4">The sequence shown here is derived from an EMBL/GenBank/DDBJ whole genome shotgun (WGS) entry which is preliminary data.</text>
</comment>
<feature type="signal peptide" evidence="2">
    <location>
        <begin position="1"/>
        <end position="18"/>
    </location>
</feature>
<feature type="compositionally biased region" description="Basic and acidic residues" evidence="1">
    <location>
        <begin position="23"/>
        <end position="38"/>
    </location>
</feature>
<evidence type="ECO:0000256" key="2">
    <source>
        <dbReference type="SAM" id="SignalP"/>
    </source>
</evidence>
<dbReference type="InterPro" id="IPR029281">
    <property type="entry name" value="FAM194_C"/>
</dbReference>
<dbReference type="PANTHER" id="PTHR23093">
    <property type="entry name" value="SIMILAR TO CHROMOSOME 3 OPEN READING FRAME 20"/>
    <property type="match status" value="1"/>
</dbReference>
<name>A0ABQ9F3U7_TEGGR</name>
<feature type="region of interest" description="Disordered" evidence="1">
    <location>
        <begin position="526"/>
        <end position="552"/>
    </location>
</feature>
<sequence>MFFFDFFLSFIFFSLIKAKPSKPGKESRIGESRPKSEESTTPGLDTSRDVPPYQFTSINDEYGIPILEQLTSDSEDSLDGDESYRRYDDRNFMPSIGPPQILQYIRESEKQEMQVDDPSLRLPEDIDIGEQEIDFPVDEYGKPVGMFGGVCEFCAQEVKAFPTVEDQERFPPEQLFCCNEYREFVEYAMQTAKQFEDDHKAKNKFISVKVHPHFGSKKDRAEAKRKAAERMREREMHRRQQESVGMQQQANFFAFARQMKTINYQLSSQKCLEEGWTLRAPSPLLPEDHDDIFVPEPLNAAMIASGEFRDRPIIEKFYDDGQKFLTLFPDGTGNVFYPSGNLAVSVSSIVLGQYTYVVQEDSDRARVLAVFEPNGFASCYHQTGIVRVYMDQIGGVELDPFGAKKRKWTWKDTVTHVHAPPFQPITFGLNKHIGVRIMAQDHMTVTLSADQRSCRFNVGARLKLVAPANIPPPEIDDNLIYLDEKKIRVETLLDKVSTLLKFPKSPKIDKILPPLHISSKMYKNEKMKKDKAEQVAAAQAKKNKQTPIVSVS</sequence>
<organism evidence="4 5">
    <name type="scientific">Tegillarca granosa</name>
    <name type="common">Malaysian cockle</name>
    <name type="synonym">Anadara granosa</name>
    <dbReference type="NCBI Taxonomy" id="220873"/>
    <lineage>
        <taxon>Eukaryota</taxon>
        <taxon>Metazoa</taxon>
        <taxon>Spiralia</taxon>
        <taxon>Lophotrochozoa</taxon>
        <taxon>Mollusca</taxon>
        <taxon>Bivalvia</taxon>
        <taxon>Autobranchia</taxon>
        <taxon>Pteriomorphia</taxon>
        <taxon>Arcoida</taxon>
        <taxon>Arcoidea</taxon>
        <taxon>Arcidae</taxon>
        <taxon>Tegillarca</taxon>
    </lineage>
</organism>
<evidence type="ECO:0000313" key="5">
    <source>
        <dbReference type="Proteomes" id="UP001217089"/>
    </source>
</evidence>
<dbReference type="Proteomes" id="UP001217089">
    <property type="component" value="Unassembled WGS sequence"/>
</dbReference>
<keyword evidence="5" id="KW-1185">Reference proteome</keyword>
<evidence type="ECO:0000256" key="1">
    <source>
        <dbReference type="SAM" id="MobiDB-lite"/>
    </source>
</evidence>
<evidence type="ECO:0000313" key="4">
    <source>
        <dbReference type="EMBL" id="KAJ8310258.1"/>
    </source>
</evidence>
<dbReference type="Pfam" id="PF14977">
    <property type="entry name" value="FAM194"/>
    <property type="match status" value="1"/>
</dbReference>
<gene>
    <name evidence="4" type="ORF">KUTeg_012123</name>
</gene>
<feature type="chain" id="PRO_5045597211" description="FAM194 C-terminal domain-containing protein" evidence="2">
    <location>
        <begin position="19"/>
        <end position="552"/>
    </location>
</feature>
<evidence type="ECO:0000259" key="3">
    <source>
        <dbReference type="Pfam" id="PF14977"/>
    </source>
</evidence>
<proteinExistence type="predicted"/>
<protein>
    <recommendedName>
        <fullName evidence="3">FAM194 C-terminal domain-containing protein</fullName>
    </recommendedName>
</protein>
<feature type="domain" description="FAM194 C-terminal" evidence="3">
    <location>
        <begin position="314"/>
        <end position="511"/>
    </location>
</feature>
<reference evidence="4 5" key="1">
    <citation type="submission" date="2022-12" db="EMBL/GenBank/DDBJ databases">
        <title>Chromosome-level genome of Tegillarca granosa.</title>
        <authorList>
            <person name="Kim J."/>
        </authorList>
    </citation>
    <scope>NUCLEOTIDE SEQUENCE [LARGE SCALE GENOMIC DNA]</scope>
    <source>
        <strain evidence="4">Teg-2019</strain>
        <tissue evidence="4">Adductor muscle</tissue>
    </source>
</reference>
<dbReference type="PANTHER" id="PTHR23093:SF18">
    <property type="entry name" value="GLUTAMATE RICH 6"/>
    <property type="match status" value="1"/>
</dbReference>
<feature type="region of interest" description="Disordered" evidence="1">
    <location>
        <begin position="20"/>
        <end position="52"/>
    </location>
</feature>
<keyword evidence="2" id="KW-0732">Signal</keyword>
<accession>A0ABQ9F3U7</accession>